<feature type="domain" description="Amino acid transporter transmembrane" evidence="8">
    <location>
        <begin position="50"/>
        <end position="443"/>
    </location>
</feature>
<dbReference type="InterPro" id="IPR013057">
    <property type="entry name" value="AA_transpt_TM"/>
</dbReference>
<keyword evidence="5 7" id="KW-0472">Membrane</keyword>
<dbReference type="PANTHER" id="PTHR22950:SF683">
    <property type="entry name" value="AMINO ACID TRANSPORTER (EUROFUNG)"/>
    <property type="match status" value="1"/>
</dbReference>
<feature type="transmembrane region" description="Helical" evidence="7">
    <location>
        <begin position="270"/>
        <end position="292"/>
    </location>
</feature>
<evidence type="ECO:0000256" key="5">
    <source>
        <dbReference type="ARBA" id="ARBA00023136"/>
    </source>
</evidence>
<feature type="transmembrane region" description="Helical" evidence="7">
    <location>
        <begin position="76"/>
        <end position="98"/>
    </location>
</feature>
<feature type="transmembrane region" description="Helical" evidence="7">
    <location>
        <begin position="417"/>
        <end position="435"/>
    </location>
</feature>
<comment type="similarity">
    <text evidence="2">Belongs to the amino acid/polyamine transporter 2 family.</text>
</comment>
<feature type="transmembrane region" description="Helical" evidence="7">
    <location>
        <begin position="229"/>
        <end position="249"/>
    </location>
</feature>
<protein>
    <recommendedName>
        <fullName evidence="8">Amino acid transporter transmembrane domain-containing protein</fullName>
    </recommendedName>
</protein>
<dbReference type="GO" id="GO:0015179">
    <property type="term" value="F:L-amino acid transmembrane transporter activity"/>
    <property type="evidence" value="ECO:0007669"/>
    <property type="project" value="TreeGrafter"/>
</dbReference>
<keyword evidence="10" id="KW-1185">Reference proteome</keyword>
<keyword evidence="4 7" id="KW-1133">Transmembrane helix</keyword>
<evidence type="ECO:0000256" key="2">
    <source>
        <dbReference type="ARBA" id="ARBA00008066"/>
    </source>
</evidence>
<dbReference type="GO" id="GO:0016020">
    <property type="term" value="C:membrane"/>
    <property type="evidence" value="ECO:0007669"/>
    <property type="project" value="UniProtKB-SubCell"/>
</dbReference>
<evidence type="ECO:0000256" key="4">
    <source>
        <dbReference type="ARBA" id="ARBA00022989"/>
    </source>
</evidence>
<evidence type="ECO:0000256" key="7">
    <source>
        <dbReference type="SAM" id="Phobius"/>
    </source>
</evidence>
<gene>
    <name evidence="9" type="ORF">FFLO_03770</name>
</gene>
<evidence type="ECO:0000313" key="9">
    <source>
        <dbReference type="EMBL" id="KAG7532142.1"/>
    </source>
</evidence>
<name>A0A8K0JK30_9TREE</name>
<evidence type="ECO:0000259" key="8">
    <source>
        <dbReference type="Pfam" id="PF01490"/>
    </source>
</evidence>
<dbReference type="EMBL" id="JABELV010000072">
    <property type="protein sequence ID" value="KAG7532142.1"/>
    <property type="molecule type" value="Genomic_DNA"/>
</dbReference>
<reference evidence="9" key="1">
    <citation type="submission" date="2020-04" db="EMBL/GenBank/DDBJ databases">
        <title>Analysis of mating type loci in Filobasidium floriforme.</title>
        <authorList>
            <person name="Nowrousian M."/>
        </authorList>
    </citation>
    <scope>NUCLEOTIDE SEQUENCE</scope>
    <source>
        <strain evidence="9">CBS 6242</strain>
    </source>
</reference>
<feature type="transmembrane region" description="Helical" evidence="7">
    <location>
        <begin position="354"/>
        <end position="376"/>
    </location>
</feature>
<feature type="compositionally biased region" description="Basic and acidic residues" evidence="6">
    <location>
        <begin position="7"/>
        <end position="20"/>
    </location>
</feature>
<dbReference type="FunFam" id="1.20.1740.10:FF:000039">
    <property type="entry name" value="Neutral amino acid transporter (Eurofung)"/>
    <property type="match status" value="1"/>
</dbReference>
<keyword evidence="3 7" id="KW-0812">Transmembrane</keyword>
<dbReference type="PANTHER" id="PTHR22950">
    <property type="entry name" value="AMINO ACID TRANSPORTER"/>
    <property type="match status" value="1"/>
</dbReference>
<sequence length="468" mass="49901">MAPLKSRHGDAKHPDSDDNSVRAYEAAPDLSNHEDAVFGGTNADGPNYRNVGWMAAAVLMMKAQVGLGVLSLPATFHTLGLIPGLIVLVVIAVLWTSYEMGKFKHRHPEVYSIADVGQVVLGKPGRYICAGVYWLWMTTVAGSALLSISIAFNAMSLHGTCTAVFVAVATIIVFLLASIQTLDKVAWITWAGALSLVVSLFLVTIAVGVTDRPAAAPATGPFDKDFRITSAPTFAAAMSAVSQLSFAYAGTPAYLSIMSEMKDSRLYTRSLLLCNGFTTVLYIVVGTVVYYYCGQYVASPALGSAGPLIKRIAYGLGLPALIVSGILYTHVPAKWIFLSALKGTKDLNNNTPKHWIVWFSCVAGCVLFSYVIASAIPVFSGLVGLVGALFGTFLCTIVTSSLWFYDNWGKSDGSLSRKLIFGLNCAIFVLGWFVTVAGTYGSIEDIIIGYAANGGTRPWACDDNSNST</sequence>
<dbReference type="Proteomes" id="UP000812966">
    <property type="component" value="Unassembled WGS sequence"/>
</dbReference>
<feature type="transmembrane region" description="Helical" evidence="7">
    <location>
        <begin position="157"/>
        <end position="178"/>
    </location>
</feature>
<proteinExistence type="inferred from homology"/>
<evidence type="ECO:0000256" key="3">
    <source>
        <dbReference type="ARBA" id="ARBA00022692"/>
    </source>
</evidence>
<feature type="transmembrane region" description="Helical" evidence="7">
    <location>
        <begin position="51"/>
        <end position="70"/>
    </location>
</feature>
<accession>A0A8K0JK30</accession>
<comment type="caution">
    <text evidence="9">The sequence shown here is derived from an EMBL/GenBank/DDBJ whole genome shotgun (WGS) entry which is preliminary data.</text>
</comment>
<evidence type="ECO:0000313" key="10">
    <source>
        <dbReference type="Proteomes" id="UP000812966"/>
    </source>
</evidence>
<dbReference type="AlphaFoldDB" id="A0A8K0JK30"/>
<evidence type="ECO:0000256" key="6">
    <source>
        <dbReference type="SAM" id="MobiDB-lite"/>
    </source>
</evidence>
<feature type="region of interest" description="Disordered" evidence="6">
    <location>
        <begin position="1"/>
        <end position="21"/>
    </location>
</feature>
<comment type="subcellular location">
    <subcellularLocation>
        <location evidence="1">Membrane</location>
        <topology evidence="1">Multi-pass membrane protein</topology>
    </subcellularLocation>
</comment>
<evidence type="ECO:0000256" key="1">
    <source>
        <dbReference type="ARBA" id="ARBA00004141"/>
    </source>
</evidence>
<organism evidence="9 10">
    <name type="scientific">Filobasidium floriforme</name>
    <dbReference type="NCBI Taxonomy" id="5210"/>
    <lineage>
        <taxon>Eukaryota</taxon>
        <taxon>Fungi</taxon>
        <taxon>Dikarya</taxon>
        <taxon>Basidiomycota</taxon>
        <taxon>Agaricomycotina</taxon>
        <taxon>Tremellomycetes</taxon>
        <taxon>Filobasidiales</taxon>
        <taxon>Filobasidiaceae</taxon>
        <taxon>Filobasidium</taxon>
    </lineage>
</organism>
<dbReference type="Pfam" id="PF01490">
    <property type="entry name" value="Aa_trans"/>
    <property type="match status" value="1"/>
</dbReference>
<feature type="transmembrane region" description="Helical" evidence="7">
    <location>
        <begin position="382"/>
        <end position="405"/>
    </location>
</feature>
<feature type="transmembrane region" description="Helical" evidence="7">
    <location>
        <begin position="185"/>
        <end position="209"/>
    </location>
</feature>
<feature type="transmembrane region" description="Helical" evidence="7">
    <location>
        <begin position="312"/>
        <end position="333"/>
    </location>
</feature>
<feature type="transmembrane region" description="Helical" evidence="7">
    <location>
        <begin position="132"/>
        <end position="151"/>
    </location>
</feature>